<dbReference type="EMBL" id="JAVYJV010000006">
    <property type="protein sequence ID" value="KAK4368968.1"/>
    <property type="molecule type" value="Genomic_DNA"/>
</dbReference>
<evidence type="ECO:0000313" key="1">
    <source>
        <dbReference type="EMBL" id="KAK4368968.1"/>
    </source>
</evidence>
<gene>
    <name evidence="1" type="ORF">RND71_012760</name>
</gene>
<protein>
    <submittedName>
        <fullName evidence="1">Uncharacterized protein</fullName>
    </submittedName>
</protein>
<evidence type="ECO:0000313" key="2">
    <source>
        <dbReference type="Proteomes" id="UP001291623"/>
    </source>
</evidence>
<proteinExistence type="predicted"/>
<keyword evidence="2" id="KW-1185">Reference proteome</keyword>
<name>A0AAE1SDU7_9SOLA</name>
<sequence>MESIRAYLNSPMGPKTTHFWGSYGQLGICHLSTFKTPLSRDKEWRNALVPDLRPVNPPVKVRALLSEWGARGTSSSHFVVAHSR</sequence>
<dbReference type="AlphaFoldDB" id="A0AAE1SDU7"/>
<dbReference type="Proteomes" id="UP001291623">
    <property type="component" value="Unassembled WGS sequence"/>
</dbReference>
<accession>A0AAE1SDU7</accession>
<comment type="caution">
    <text evidence="1">The sequence shown here is derived from an EMBL/GenBank/DDBJ whole genome shotgun (WGS) entry which is preliminary data.</text>
</comment>
<reference evidence="1" key="1">
    <citation type="submission" date="2023-12" db="EMBL/GenBank/DDBJ databases">
        <title>Genome assembly of Anisodus tanguticus.</title>
        <authorList>
            <person name="Wang Y.-J."/>
        </authorList>
    </citation>
    <scope>NUCLEOTIDE SEQUENCE</scope>
    <source>
        <strain evidence="1">KB-2021</strain>
        <tissue evidence="1">Leaf</tissue>
    </source>
</reference>
<organism evidence="1 2">
    <name type="scientific">Anisodus tanguticus</name>
    <dbReference type="NCBI Taxonomy" id="243964"/>
    <lineage>
        <taxon>Eukaryota</taxon>
        <taxon>Viridiplantae</taxon>
        <taxon>Streptophyta</taxon>
        <taxon>Embryophyta</taxon>
        <taxon>Tracheophyta</taxon>
        <taxon>Spermatophyta</taxon>
        <taxon>Magnoliopsida</taxon>
        <taxon>eudicotyledons</taxon>
        <taxon>Gunneridae</taxon>
        <taxon>Pentapetalae</taxon>
        <taxon>asterids</taxon>
        <taxon>lamiids</taxon>
        <taxon>Solanales</taxon>
        <taxon>Solanaceae</taxon>
        <taxon>Solanoideae</taxon>
        <taxon>Hyoscyameae</taxon>
        <taxon>Anisodus</taxon>
    </lineage>
</organism>